<evidence type="ECO:0000313" key="3">
    <source>
        <dbReference type="Proteomes" id="UP000308365"/>
    </source>
</evidence>
<feature type="compositionally biased region" description="Acidic residues" evidence="1">
    <location>
        <begin position="74"/>
        <end position="83"/>
    </location>
</feature>
<name>A0A4U1EBB5_MONMO</name>
<comment type="caution">
    <text evidence="2">The sequence shown here is derived from an EMBL/GenBank/DDBJ whole genome shotgun (WGS) entry which is preliminary data.</text>
</comment>
<accession>A0A4U1EBB5</accession>
<protein>
    <submittedName>
        <fullName evidence="2">Uncharacterized protein</fullName>
    </submittedName>
</protein>
<feature type="non-terminal residue" evidence="2">
    <location>
        <position position="1"/>
    </location>
</feature>
<gene>
    <name evidence="2" type="ORF">EI555_007463</name>
</gene>
<organism evidence="2 3">
    <name type="scientific">Monodon monoceros</name>
    <name type="common">Narwhal</name>
    <name type="synonym">Ceratodon monodon</name>
    <dbReference type="NCBI Taxonomy" id="40151"/>
    <lineage>
        <taxon>Eukaryota</taxon>
        <taxon>Metazoa</taxon>
        <taxon>Chordata</taxon>
        <taxon>Craniata</taxon>
        <taxon>Vertebrata</taxon>
        <taxon>Euteleostomi</taxon>
        <taxon>Mammalia</taxon>
        <taxon>Eutheria</taxon>
        <taxon>Laurasiatheria</taxon>
        <taxon>Artiodactyla</taxon>
        <taxon>Whippomorpha</taxon>
        <taxon>Cetacea</taxon>
        <taxon>Odontoceti</taxon>
        <taxon>Monodontidae</taxon>
        <taxon>Monodon</taxon>
    </lineage>
</organism>
<sequence length="290" mass="32718">KLQHLAPEQGLAGEIGPLRVSKSFGNSRVTVMGNSHSVEFQYIRLLKQLLRSSGVKVKPESFDELFALTGEDFSDSSDEGAFSDDDKEREQTSKQNEMPLSQQNEISDIRSKCLLWLDYRIGTIGLDAEEKWLGFLLILLGEASLIRALLAPPEEKGDLWKLMTALKKINAWVGHVVNKSGNHSLTFHENVTRYTRSCEKLPYILLKGPAVWNKTQDLLKVCISYELGQVFDFLSILEGNDKNLFLWLIANAHYNNNRMFNYSLTTIESHLPYNIATSCCVFLDAAQAAK</sequence>
<feature type="region of interest" description="Disordered" evidence="1">
    <location>
        <begin position="74"/>
        <end position="104"/>
    </location>
</feature>
<dbReference type="AlphaFoldDB" id="A0A4U1EBB5"/>
<dbReference type="Proteomes" id="UP000308365">
    <property type="component" value="Unassembled WGS sequence"/>
</dbReference>
<evidence type="ECO:0000256" key="1">
    <source>
        <dbReference type="SAM" id="MobiDB-lite"/>
    </source>
</evidence>
<dbReference type="EMBL" id="RWIC01003687">
    <property type="protein sequence ID" value="TKC33415.1"/>
    <property type="molecule type" value="Genomic_DNA"/>
</dbReference>
<reference evidence="3" key="1">
    <citation type="journal article" date="2019" name="IScience">
        <title>Narwhal Genome Reveals Long-Term Low Genetic Diversity despite Current Large Abundance Size.</title>
        <authorList>
            <person name="Westbury M.V."/>
            <person name="Petersen B."/>
            <person name="Garde E."/>
            <person name="Heide-Jorgensen M.P."/>
            <person name="Lorenzen E.D."/>
        </authorList>
    </citation>
    <scope>NUCLEOTIDE SEQUENCE [LARGE SCALE GENOMIC DNA]</scope>
</reference>
<evidence type="ECO:0000313" key="2">
    <source>
        <dbReference type="EMBL" id="TKC33415.1"/>
    </source>
</evidence>
<feature type="compositionally biased region" description="Polar residues" evidence="1">
    <location>
        <begin position="93"/>
        <end position="104"/>
    </location>
</feature>
<proteinExistence type="predicted"/>